<evidence type="ECO:0000259" key="3">
    <source>
        <dbReference type="SMART" id="SM00228"/>
    </source>
</evidence>
<evidence type="ECO:0000313" key="5">
    <source>
        <dbReference type="Proteomes" id="UP000594008"/>
    </source>
</evidence>
<dbReference type="EMBL" id="CP063374">
    <property type="protein sequence ID" value="QOV43633.1"/>
    <property type="molecule type" value="Genomic_DNA"/>
</dbReference>
<keyword evidence="5" id="KW-1185">Reference proteome</keyword>
<feature type="domain" description="PDZ" evidence="3">
    <location>
        <begin position="113"/>
        <end position="184"/>
    </location>
</feature>
<gene>
    <name evidence="4" type="ORF">IPT68_28560</name>
</gene>
<reference evidence="4 5" key="1">
    <citation type="submission" date="2020-10" db="EMBL/GenBank/DDBJ databases">
        <title>Streptomyces chromofuscus complate genome analysis.</title>
        <authorList>
            <person name="Anwar N."/>
        </authorList>
    </citation>
    <scope>NUCLEOTIDE SEQUENCE [LARGE SCALE GENOMIC DNA]</scope>
    <source>
        <strain evidence="4 5">DSM 40273</strain>
    </source>
</reference>
<dbReference type="AlphaFoldDB" id="A0A7M2T6U6"/>
<keyword evidence="2" id="KW-0812">Transmembrane</keyword>
<feature type="region of interest" description="Disordered" evidence="1">
    <location>
        <begin position="71"/>
        <end position="109"/>
    </location>
</feature>
<dbReference type="KEGG" id="schf:IPT68_28560"/>
<evidence type="ECO:0000313" key="4">
    <source>
        <dbReference type="EMBL" id="QOV43633.1"/>
    </source>
</evidence>
<dbReference type="RefSeq" id="WP_189698725.1">
    <property type="nucleotide sequence ID" value="NZ_BMTA01000009.1"/>
</dbReference>
<dbReference type="SUPFAM" id="SSF50156">
    <property type="entry name" value="PDZ domain-like"/>
    <property type="match status" value="1"/>
</dbReference>
<feature type="transmembrane region" description="Helical" evidence="2">
    <location>
        <begin position="40"/>
        <end position="65"/>
    </location>
</feature>
<dbReference type="Pfam" id="PF13180">
    <property type="entry name" value="PDZ_2"/>
    <property type="match status" value="1"/>
</dbReference>
<evidence type="ECO:0000256" key="1">
    <source>
        <dbReference type="SAM" id="MobiDB-lite"/>
    </source>
</evidence>
<dbReference type="Gene3D" id="2.30.42.10">
    <property type="match status" value="1"/>
</dbReference>
<protein>
    <submittedName>
        <fullName evidence="4">PDZ domain-containing protein</fullName>
    </submittedName>
</protein>
<dbReference type="Proteomes" id="UP000594008">
    <property type="component" value="Chromosome"/>
</dbReference>
<keyword evidence="2" id="KW-1133">Transmembrane helix</keyword>
<dbReference type="InterPro" id="IPR036034">
    <property type="entry name" value="PDZ_sf"/>
</dbReference>
<dbReference type="SMART" id="SM00228">
    <property type="entry name" value="PDZ"/>
    <property type="match status" value="1"/>
</dbReference>
<accession>A0A7M2T6U6</accession>
<sequence>MEQTALRPKPIPGREPDGTGSGPVRRPHAARRRGRRLTTLLVGLLAGTVLVLSGVGLGTVAATVIGTSKLAEQHREPGRTGTAAPVSPGHPSAGPGPSSAGPRATAPTPSADMVMGVEVVDAEKSGALVVGVHVPGPGYTAGLVRGDVLLTFDGAPIESAADLVRAVDRARPGARVLVTVRHESGGYQQLAVTPGILA</sequence>
<feature type="compositionally biased region" description="Low complexity" evidence="1">
    <location>
        <begin position="83"/>
        <end position="109"/>
    </location>
</feature>
<dbReference type="InterPro" id="IPR001478">
    <property type="entry name" value="PDZ"/>
</dbReference>
<proteinExistence type="predicted"/>
<keyword evidence="2" id="KW-0472">Membrane</keyword>
<evidence type="ECO:0000256" key="2">
    <source>
        <dbReference type="SAM" id="Phobius"/>
    </source>
</evidence>
<name>A0A7M2T6U6_STRCW</name>
<feature type="region of interest" description="Disordered" evidence="1">
    <location>
        <begin position="1"/>
        <end position="32"/>
    </location>
</feature>
<organism evidence="4 5">
    <name type="scientific">Streptomyces chromofuscus</name>
    <dbReference type="NCBI Taxonomy" id="42881"/>
    <lineage>
        <taxon>Bacteria</taxon>
        <taxon>Bacillati</taxon>
        <taxon>Actinomycetota</taxon>
        <taxon>Actinomycetes</taxon>
        <taxon>Kitasatosporales</taxon>
        <taxon>Streptomycetaceae</taxon>
        <taxon>Streptomyces</taxon>
    </lineage>
</organism>